<keyword evidence="3" id="KW-0677">Repeat</keyword>
<dbReference type="EMBL" id="BSYA01000121">
    <property type="protein sequence ID" value="GMG33595.1"/>
    <property type="molecule type" value="Genomic_DNA"/>
</dbReference>
<name>A0AAN5C176_ASPOZ</name>
<proteinExistence type="predicted"/>
<evidence type="ECO:0000256" key="4">
    <source>
        <dbReference type="ARBA" id="ARBA00023069"/>
    </source>
</evidence>
<feature type="compositionally biased region" description="Basic and acidic residues" evidence="6">
    <location>
        <begin position="690"/>
        <end position="707"/>
    </location>
</feature>
<sequence length="759" mass="83998">MYSIHLLLLTINLFSEFVSIFLHLLILIIGKSKNPTAGSFVRPSRAADKPRSFLEALREKYASEFEEEAARRKLGDAASGDSLHKPIAISGKIVEEVGFDKIRKQLAELQELKIVLLDGLRVAGVLAHEGSAEQFQSACKEIEQTCPKIVELDLSRNLLNRWRDVATLTYQFSSLTTLIASANQISYISSPLSSTITTLTLEDNEISSLSSLRQLVSLDSLSCLSLRGNRINKIYESSPDEASPLRFSKNLQSVDLSRNRIDNWLFVNQLSLVFPGLQTLRISGNPLHDQSVGPSIVTGLPEKTMTIDEAYMLTLSRIASLKMLNYGTITEKDRSNAELYYLSLIGKELSAFPESAAREILPKHPRYSELCEIYGEPVIRRATALTGSGVAVNPRSVAARLLRIAFCLRRELPNPGNSVMNQDNALKEEVKVKEIPRSFDTYQVKAIVSRLFDLAPYEFRLIWETDELDPVSKQNIDDEDGWDSEDESINPSEPRNSSAFVKREVELVDGTRDIGFLFQSDLTEARIRVETQRAKSEVERLRQTVSGNAAGKSGNAASWKPAAPAPQASPRPVSLDERKKQMAQLAEMGVAIPDEYRGDMALAGEWQTVSEKVIGADGEKTGPSLGVRKRKHEGDEEEEEAKREAERFVSKGWGSRTREYPGAQDDADLDALLESTKDVKKAKPSTAEATPKENDKEAADVPSKGEGDSAAADSEQMPQTEKEQSEAAAVPPAPMAKSEPEEASTGVIFKKRKPKVMRK</sequence>
<comment type="caution">
    <text evidence="8">The sequence shown here is derived from an EMBL/GenBank/DDBJ whole genome shotgun (WGS) entry which is preliminary data.</text>
</comment>
<keyword evidence="7" id="KW-0812">Transmembrane</keyword>
<evidence type="ECO:0000313" key="8">
    <source>
        <dbReference type="EMBL" id="GMG33595.1"/>
    </source>
</evidence>
<accession>A0AAN5C176</accession>
<feature type="compositionally biased region" description="Low complexity" evidence="6">
    <location>
        <begin position="546"/>
        <end position="562"/>
    </location>
</feature>
<feature type="region of interest" description="Disordered" evidence="6">
    <location>
        <begin position="613"/>
        <end position="759"/>
    </location>
</feature>
<feature type="compositionally biased region" description="Acidic residues" evidence="6">
    <location>
        <begin position="477"/>
        <end position="488"/>
    </location>
</feature>
<dbReference type="InterPro" id="IPR032675">
    <property type="entry name" value="LRR_dom_sf"/>
</dbReference>
<gene>
    <name evidence="8" type="ORF">Aory04_000909700</name>
</gene>
<dbReference type="Proteomes" id="UP001165205">
    <property type="component" value="Unassembled WGS sequence"/>
</dbReference>
<evidence type="ECO:0000313" key="9">
    <source>
        <dbReference type="Proteomes" id="UP001165205"/>
    </source>
</evidence>
<evidence type="ECO:0000256" key="6">
    <source>
        <dbReference type="SAM" id="MobiDB-lite"/>
    </source>
</evidence>
<keyword evidence="7" id="KW-1133">Transmembrane helix</keyword>
<feature type="compositionally biased region" description="Basic and acidic residues" evidence="6">
    <location>
        <begin position="533"/>
        <end position="542"/>
    </location>
</feature>
<dbReference type="PROSITE" id="PS51450">
    <property type="entry name" value="LRR"/>
    <property type="match status" value="1"/>
</dbReference>
<keyword evidence="7" id="KW-0472">Membrane</keyword>
<dbReference type="AlphaFoldDB" id="A0AAN5C176"/>
<evidence type="ECO:0000256" key="5">
    <source>
        <dbReference type="ARBA" id="ARBA00023273"/>
    </source>
</evidence>
<protein>
    <submittedName>
        <fullName evidence="8">Unnamed protein product</fullName>
    </submittedName>
</protein>
<dbReference type="InterPro" id="IPR050576">
    <property type="entry name" value="Cilia_flagella_integrity"/>
</dbReference>
<reference evidence="8" key="1">
    <citation type="submission" date="2023-04" db="EMBL/GenBank/DDBJ databases">
        <title>Aspergillus oryzae NBRC 4228.</title>
        <authorList>
            <person name="Ichikawa N."/>
            <person name="Sato H."/>
            <person name="Tonouchi N."/>
        </authorList>
    </citation>
    <scope>NUCLEOTIDE SEQUENCE</scope>
    <source>
        <strain evidence="8">NBRC 4228</strain>
    </source>
</reference>
<dbReference type="SUPFAM" id="SSF52047">
    <property type="entry name" value="RNI-like"/>
    <property type="match status" value="1"/>
</dbReference>
<keyword evidence="5" id="KW-0966">Cell projection</keyword>
<comment type="subcellular location">
    <subcellularLocation>
        <location evidence="1">Cell projection</location>
        <location evidence="1">Cilium</location>
    </subcellularLocation>
</comment>
<evidence type="ECO:0000256" key="1">
    <source>
        <dbReference type="ARBA" id="ARBA00004138"/>
    </source>
</evidence>
<feature type="region of interest" description="Disordered" evidence="6">
    <location>
        <begin position="472"/>
        <end position="497"/>
    </location>
</feature>
<dbReference type="PANTHER" id="PTHR45973:SF9">
    <property type="entry name" value="LEUCINE-RICH REPEAT-CONTAINING PROTEIN 46"/>
    <property type="match status" value="1"/>
</dbReference>
<feature type="compositionally biased region" description="Basic residues" evidence="6">
    <location>
        <begin position="749"/>
        <end position="759"/>
    </location>
</feature>
<evidence type="ECO:0000256" key="7">
    <source>
        <dbReference type="SAM" id="Phobius"/>
    </source>
</evidence>
<feature type="region of interest" description="Disordered" evidence="6">
    <location>
        <begin position="533"/>
        <end position="580"/>
    </location>
</feature>
<feature type="compositionally biased region" description="Basic and acidic residues" evidence="6">
    <location>
        <begin position="640"/>
        <end position="649"/>
    </location>
</feature>
<evidence type="ECO:0000256" key="3">
    <source>
        <dbReference type="ARBA" id="ARBA00022737"/>
    </source>
</evidence>
<dbReference type="Gene3D" id="3.80.10.10">
    <property type="entry name" value="Ribonuclease Inhibitor"/>
    <property type="match status" value="2"/>
</dbReference>
<dbReference type="InterPro" id="IPR001611">
    <property type="entry name" value="Leu-rich_rpt"/>
</dbReference>
<evidence type="ECO:0000256" key="2">
    <source>
        <dbReference type="ARBA" id="ARBA00022614"/>
    </source>
</evidence>
<feature type="transmembrane region" description="Helical" evidence="7">
    <location>
        <begin position="6"/>
        <end position="29"/>
    </location>
</feature>
<keyword evidence="2" id="KW-0433">Leucine-rich repeat</keyword>
<organism evidence="8 9">
    <name type="scientific">Aspergillus oryzae</name>
    <name type="common">Yellow koji mold</name>
    <dbReference type="NCBI Taxonomy" id="5062"/>
    <lineage>
        <taxon>Eukaryota</taxon>
        <taxon>Fungi</taxon>
        <taxon>Dikarya</taxon>
        <taxon>Ascomycota</taxon>
        <taxon>Pezizomycotina</taxon>
        <taxon>Eurotiomycetes</taxon>
        <taxon>Eurotiomycetidae</taxon>
        <taxon>Eurotiales</taxon>
        <taxon>Aspergillaceae</taxon>
        <taxon>Aspergillus</taxon>
        <taxon>Aspergillus subgen. Circumdati</taxon>
    </lineage>
</organism>
<dbReference type="PANTHER" id="PTHR45973">
    <property type="entry name" value="PROTEIN PHOSPHATASE 1 REGULATORY SUBUNIT SDS22-RELATED"/>
    <property type="match status" value="1"/>
</dbReference>
<keyword evidence="4" id="KW-0969">Cilium</keyword>